<comment type="similarity">
    <text evidence="1">Belongs to the sigma-70 factor family. ECF subfamily.</text>
</comment>
<name>A0ABR6ZNQ6_9BURK</name>
<keyword evidence="2" id="KW-0805">Transcription regulation</keyword>
<evidence type="ECO:0000313" key="8">
    <source>
        <dbReference type="Proteomes" id="UP000650424"/>
    </source>
</evidence>
<keyword evidence="8" id="KW-1185">Reference proteome</keyword>
<dbReference type="Pfam" id="PF04542">
    <property type="entry name" value="Sigma70_r2"/>
    <property type="match status" value="1"/>
</dbReference>
<dbReference type="CDD" id="cd06171">
    <property type="entry name" value="Sigma70_r4"/>
    <property type="match status" value="1"/>
</dbReference>
<dbReference type="SUPFAM" id="SSF88659">
    <property type="entry name" value="Sigma3 and sigma4 domains of RNA polymerase sigma factors"/>
    <property type="match status" value="1"/>
</dbReference>
<accession>A0ABR6ZNQ6</accession>
<dbReference type="Pfam" id="PF08281">
    <property type="entry name" value="Sigma70_r4_2"/>
    <property type="match status" value="1"/>
</dbReference>
<comment type="caution">
    <text evidence="7">The sequence shown here is derived from an EMBL/GenBank/DDBJ whole genome shotgun (WGS) entry which is preliminary data.</text>
</comment>
<dbReference type="Gene3D" id="1.10.1740.10">
    <property type="match status" value="1"/>
</dbReference>
<protein>
    <submittedName>
        <fullName evidence="7">Sigma-70 family RNA polymerase sigma factor</fullName>
    </submittedName>
</protein>
<evidence type="ECO:0000256" key="2">
    <source>
        <dbReference type="ARBA" id="ARBA00023015"/>
    </source>
</evidence>
<reference evidence="7 8" key="1">
    <citation type="submission" date="2020-08" db="EMBL/GenBank/DDBJ databases">
        <title>Novel species isolated from subtropical streams in China.</title>
        <authorList>
            <person name="Lu H."/>
        </authorList>
    </citation>
    <scope>NUCLEOTIDE SEQUENCE [LARGE SCALE GENOMIC DNA]</scope>
    <source>
        <strain evidence="7 8">CY18W</strain>
    </source>
</reference>
<evidence type="ECO:0000313" key="7">
    <source>
        <dbReference type="EMBL" id="MBC3917085.1"/>
    </source>
</evidence>
<dbReference type="RefSeq" id="WP_186946348.1">
    <property type="nucleotide sequence ID" value="NZ_JACOGF010000003.1"/>
</dbReference>
<dbReference type="Gene3D" id="1.10.10.10">
    <property type="entry name" value="Winged helix-like DNA-binding domain superfamily/Winged helix DNA-binding domain"/>
    <property type="match status" value="1"/>
</dbReference>
<dbReference type="SUPFAM" id="SSF88946">
    <property type="entry name" value="Sigma2 domain of RNA polymerase sigma factors"/>
    <property type="match status" value="1"/>
</dbReference>
<keyword evidence="4" id="KW-0804">Transcription</keyword>
<dbReference type="InterPro" id="IPR013324">
    <property type="entry name" value="RNA_pol_sigma_r3/r4-like"/>
</dbReference>
<evidence type="ECO:0000256" key="1">
    <source>
        <dbReference type="ARBA" id="ARBA00010641"/>
    </source>
</evidence>
<sequence length="194" mass="22422">MRKHDEEACQIQLEVWIYQIAGNDQLSFRQLHDTIYFNMLAIVLNIIRRRELAEEVVQEGFIAIWMHASSYRCNMSTPMAWLSTIMRNKAHDLYRKQTRSIPEVSYDINDNAPSPYTDNTESRLQALNDGRILAQCLPLLDSLQRQTISLCYFGDLTQYEVAARLDRPIGTVKTAIRRGLAKMRVLANGDRLAE</sequence>
<dbReference type="InterPro" id="IPR036388">
    <property type="entry name" value="WH-like_DNA-bd_sf"/>
</dbReference>
<dbReference type="InterPro" id="IPR013325">
    <property type="entry name" value="RNA_pol_sigma_r2"/>
</dbReference>
<dbReference type="NCBIfam" id="TIGR02937">
    <property type="entry name" value="sigma70-ECF"/>
    <property type="match status" value="1"/>
</dbReference>
<evidence type="ECO:0000256" key="4">
    <source>
        <dbReference type="ARBA" id="ARBA00023163"/>
    </source>
</evidence>
<dbReference type="InterPro" id="IPR007627">
    <property type="entry name" value="RNA_pol_sigma70_r2"/>
</dbReference>
<evidence type="ECO:0000259" key="5">
    <source>
        <dbReference type="Pfam" id="PF04542"/>
    </source>
</evidence>
<dbReference type="EMBL" id="JACOGF010000003">
    <property type="protein sequence ID" value="MBC3917085.1"/>
    <property type="molecule type" value="Genomic_DNA"/>
</dbReference>
<dbReference type="PANTHER" id="PTHR43133:SF62">
    <property type="entry name" value="RNA POLYMERASE SIGMA FACTOR SIGZ"/>
    <property type="match status" value="1"/>
</dbReference>
<feature type="domain" description="RNA polymerase sigma factor 70 region 4 type 2" evidence="6">
    <location>
        <begin position="132"/>
        <end position="183"/>
    </location>
</feature>
<dbReference type="PANTHER" id="PTHR43133">
    <property type="entry name" value="RNA POLYMERASE ECF-TYPE SIGMA FACTO"/>
    <property type="match status" value="1"/>
</dbReference>
<evidence type="ECO:0000256" key="3">
    <source>
        <dbReference type="ARBA" id="ARBA00023082"/>
    </source>
</evidence>
<gene>
    <name evidence="7" type="ORF">H8L32_06325</name>
</gene>
<keyword evidence="3" id="KW-0731">Sigma factor</keyword>
<evidence type="ECO:0000259" key="6">
    <source>
        <dbReference type="Pfam" id="PF08281"/>
    </source>
</evidence>
<dbReference type="InterPro" id="IPR014284">
    <property type="entry name" value="RNA_pol_sigma-70_dom"/>
</dbReference>
<dbReference type="InterPro" id="IPR013249">
    <property type="entry name" value="RNA_pol_sigma70_r4_t2"/>
</dbReference>
<feature type="domain" description="RNA polymerase sigma-70 region 2" evidence="5">
    <location>
        <begin position="41"/>
        <end position="99"/>
    </location>
</feature>
<dbReference type="InterPro" id="IPR039425">
    <property type="entry name" value="RNA_pol_sigma-70-like"/>
</dbReference>
<organism evidence="7 8">
    <name type="scientific">Undibacterium hunanense</name>
    <dbReference type="NCBI Taxonomy" id="2762292"/>
    <lineage>
        <taxon>Bacteria</taxon>
        <taxon>Pseudomonadati</taxon>
        <taxon>Pseudomonadota</taxon>
        <taxon>Betaproteobacteria</taxon>
        <taxon>Burkholderiales</taxon>
        <taxon>Oxalobacteraceae</taxon>
        <taxon>Undibacterium</taxon>
    </lineage>
</organism>
<proteinExistence type="inferred from homology"/>
<dbReference type="Proteomes" id="UP000650424">
    <property type="component" value="Unassembled WGS sequence"/>
</dbReference>